<dbReference type="SUPFAM" id="SSF52540">
    <property type="entry name" value="P-loop containing nucleoside triphosphate hydrolases"/>
    <property type="match status" value="1"/>
</dbReference>
<dbReference type="STRING" id="45351.A7RZ86"/>
<evidence type="ECO:0000256" key="2">
    <source>
        <dbReference type="ARBA" id="ARBA00023134"/>
    </source>
</evidence>
<dbReference type="Proteomes" id="UP000001593">
    <property type="component" value="Unassembled WGS sequence"/>
</dbReference>
<dbReference type="PhylomeDB" id="A7RZ86"/>
<dbReference type="GO" id="GO:0007165">
    <property type="term" value="P:signal transduction"/>
    <property type="evidence" value="ECO:0007669"/>
    <property type="project" value="InterPro"/>
</dbReference>
<evidence type="ECO:0000313" key="4">
    <source>
        <dbReference type="Proteomes" id="UP000001593"/>
    </source>
</evidence>
<dbReference type="InterPro" id="IPR001806">
    <property type="entry name" value="Small_GTPase"/>
</dbReference>
<dbReference type="SMART" id="SM00175">
    <property type="entry name" value="RAB"/>
    <property type="match status" value="1"/>
</dbReference>
<proteinExistence type="predicted"/>
<dbReference type="InParanoid" id="A7RZ86"/>
<dbReference type="PRINTS" id="PR00449">
    <property type="entry name" value="RASTRNSFRMNG"/>
</dbReference>
<name>A7RZ86_NEMVE</name>
<evidence type="ECO:0000313" key="3">
    <source>
        <dbReference type="EMBL" id="EDO43240.1"/>
    </source>
</evidence>
<keyword evidence="4" id="KW-1185">Reference proteome</keyword>
<dbReference type="PROSITE" id="PS51421">
    <property type="entry name" value="RAS"/>
    <property type="match status" value="1"/>
</dbReference>
<dbReference type="Gene3D" id="3.40.50.300">
    <property type="entry name" value="P-loop containing nucleotide triphosphate hydrolases"/>
    <property type="match status" value="1"/>
</dbReference>
<dbReference type="GO" id="GO:0003924">
    <property type="term" value="F:GTPase activity"/>
    <property type="evidence" value="ECO:0000318"/>
    <property type="project" value="GO_Central"/>
</dbReference>
<gene>
    <name evidence="3" type="ORF">NEMVEDRAFT_v1g204358</name>
</gene>
<dbReference type="GO" id="GO:0005525">
    <property type="term" value="F:GTP binding"/>
    <property type="evidence" value="ECO:0000318"/>
    <property type="project" value="GO_Central"/>
</dbReference>
<keyword evidence="2" id="KW-0342">GTP-binding</keyword>
<dbReference type="HOGENOM" id="CLU_041217_9_3_1"/>
<protein>
    <recommendedName>
        <fullName evidence="5">Small monomeric GTPase</fullName>
    </recommendedName>
</protein>
<organism evidence="3 4">
    <name type="scientific">Nematostella vectensis</name>
    <name type="common">Starlet sea anemone</name>
    <dbReference type="NCBI Taxonomy" id="45351"/>
    <lineage>
        <taxon>Eukaryota</taxon>
        <taxon>Metazoa</taxon>
        <taxon>Cnidaria</taxon>
        <taxon>Anthozoa</taxon>
        <taxon>Hexacorallia</taxon>
        <taxon>Actiniaria</taxon>
        <taxon>Edwardsiidae</taxon>
        <taxon>Nematostella</taxon>
    </lineage>
</organism>
<sequence>MTSNIQMGSGLPPVDFKMAILGGSAVGKTSLMRALFKKPFTNEHIPTIDDYIIHALNQDGVHYNVCLVDTGGSFCFPVMRKFAISYCEGFVVMYAMNDARSFQTALDTLDEIIETKCGLGPHKRRIPVIMVANKSDCADREITAAQAQRELDDRPWIVGMYAEVSAKVNAGVDGIFYSLISLVQAMTDEERNRMKASSVRRSRKSWRKR</sequence>
<dbReference type="eggNOG" id="KOG0395">
    <property type="taxonomic scope" value="Eukaryota"/>
</dbReference>
<keyword evidence="1" id="KW-0547">Nucleotide-binding</keyword>
<evidence type="ECO:0000256" key="1">
    <source>
        <dbReference type="ARBA" id="ARBA00022741"/>
    </source>
</evidence>
<accession>A7RZ86</accession>
<dbReference type="OMA" id="YAMNDAR"/>
<dbReference type="SMART" id="SM00173">
    <property type="entry name" value="RAS"/>
    <property type="match status" value="1"/>
</dbReference>
<dbReference type="PANTHER" id="PTHR24070">
    <property type="entry name" value="RAS, DI-RAS, AND RHEB FAMILY MEMBERS OF SMALL GTPASE SUPERFAMILY"/>
    <property type="match status" value="1"/>
</dbReference>
<dbReference type="GO" id="GO:0005886">
    <property type="term" value="C:plasma membrane"/>
    <property type="evidence" value="ECO:0000318"/>
    <property type="project" value="GO_Central"/>
</dbReference>
<dbReference type="FunFam" id="3.40.50.300:FF:004782">
    <property type="entry name" value="ADP-ribosylation factor-related"/>
    <property type="match status" value="1"/>
</dbReference>
<dbReference type="InterPro" id="IPR005225">
    <property type="entry name" value="Small_GTP-bd"/>
</dbReference>
<evidence type="ECO:0008006" key="5">
    <source>
        <dbReference type="Google" id="ProtNLM"/>
    </source>
</evidence>
<dbReference type="InterPro" id="IPR027417">
    <property type="entry name" value="P-loop_NTPase"/>
</dbReference>
<dbReference type="Pfam" id="PF00071">
    <property type="entry name" value="Ras"/>
    <property type="match status" value="1"/>
</dbReference>
<dbReference type="PROSITE" id="PS51419">
    <property type="entry name" value="RAB"/>
    <property type="match status" value="1"/>
</dbReference>
<dbReference type="EMBL" id="DS469556">
    <property type="protein sequence ID" value="EDO43240.1"/>
    <property type="molecule type" value="Genomic_DNA"/>
</dbReference>
<dbReference type="InterPro" id="IPR020849">
    <property type="entry name" value="Small_GTPase_Ras-type"/>
</dbReference>
<dbReference type="AlphaFoldDB" id="A7RZ86"/>
<dbReference type="NCBIfam" id="TIGR00231">
    <property type="entry name" value="small_GTP"/>
    <property type="match status" value="1"/>
</dbReference>
<dbReference type="GO" id="GO:0019003">
    <property type="term" value="F:GDP binding"/>
    <property type="evidence" value="ECO:0000318"/>
    <property type="project" value="GO_Central"/>
</dbReference>
<reference evidence="3 4" key="1">
    <citation type="journal article" date="2007" name="Science">
        <title>Sea anemone genome reveals ancestral eumetazoan gene repertoire and genomic organization.</title>
        <authorList>
            <person name="Putnam N.H."/>
            <person name="Srivastava M."/>
            <person name="Hellsten U."/>
            <person name="Dirks B."/>
            <person name="Chapman J."/>
            <person name="Salamov A."/>
            <person name="Terry A."/>
            <person name="Shapiro H."/>
            <person name="Lindquist E."/>
            <person name="Kapitonov V.V."/>
            <person name="Jurka J."/>
            <person name="Genikhovich G."/>
            <person name="Grigoriev I.V."/>
            <person name="Lucas S.M."/>
            <person name="Steele R.E."/>
            <person name="Finnerty J.R."/>
            <person name="Technau U."/>
            <person name="Martindale M.Q."/>
            <person name="Rokhsar D.S."/>
        </authorList>
    </citation>
    <scope>NUCLEOTIDE SEQUENCE [LARGE SCALE GENOMIC DNA]</scope>
    <source>
        <strain evidence="4">CH2 X CH6</strain>
    </source>
</reference>
<dbReference type="SMART" id="SM00174">
    <property type="entry name" value="RHO"/>
    <property type="match status" value="1"/>
</dbReference>